<dbReference type="RefSeq" id="WP_013607622.1">
    <property type="nucleotide sequence ID" value="NC_015152.1"/>
</dbReference>
<evidence type="ECO:0000256" key="9">
    <source>
        <dbReference type="ARBA" id="ARBA00048248"/>
    </source>
</evidence>
<sequence length="418" mass="47082">MNTALQTLMDRGFIKACTDYDALSDLMDKEKVTFYVGADPTGRSLHIGHMVPFFAMHHLQKAGHNPIALVGGGTAMIGDPSGRTEMRKMLTPEQVTENCKSIKAQLGTVVDFTEHPQEGMGKAIMLNNADWLTDLNYITFLREIGRHFSVNRMLTFESYKQRLERGLSFIEFNYQLLQSYDFYVLNQEHGCRLQIGGDDQWGNIVSGIELIRRMNGAECYGLTFNLITRSDGHKMGKSEKGAVFLDPELFSAYDFYQYWRNVNDDDVIKFLKLFTFLPLEEIAQYEKADVNINDAKERLAYEQTKIIHGVEEAEKARIAAKTMFKGANLGQEGRDGMPSLAIAASELENGIPVLDLFSRTDLAATNSDARRLVAGGAAWIGETKIEDPKTLIDKTYLDGFGEMILRAGKKRYFRITIA</sequence>
<evidence type="ECO:0000256" key="8">
    <source>
        <dbReference type="ARBA" id="ARBA00023146"/>
    </source>
</evidence>
<keyword evidence="7 11" id="KW-0648">Protein biosynthesis</keyword>
<name>F0RWZ2_SPHGB</name>
<dbReference type="SUPFAM" id="SSF52374">
    <property type="entry name" value="Nucleotidylyl transferase"/>
    <property type="match status" value="1"/>
</dbReference>
<dbReference type="InterPro" id="IPR036986">
    <property type="entry name" value="S4_RNA-bd_sf"/>
</dbReference>
<evidence type="ECO:0000256" key="5">
    <source>
        <dbReference type="ARBA" id="ARBA00022840"/>
    </source>
</evidence>
<dbReference type="InterPro" id="IPR002305">
    <property type="entry name" value="aa-tRNA-synth_Ic"/>
</dbReference>
<dbReference type="InterPro" id="IPR002307">
    <property type="entry name" value="Tyr-tRNA-ligase"/>
</dbReference>
<evidence type="ECO:0000256" key="1">
    <source>
        <dbReference type="ARBA" id="ARBA00004496"/>
    </source>
</evidence>
<dbReference type="InterPro" id="IPR024107">
    <property type="entry name" value="Tyr-tRNA-ligase_bac_1"/>
</dbReference>
<evidence type="ECO:0000256" key="4">
    <source>
        <dbReference type="ARBA" id="ARBA00022741"/>
    </source>
</evidence>
<keyword evidence="4 11" id="KW-0547">Nucleotide-binding</keyword>
<keyword evidence="3 11" id="KW-0436">Ligase</keyword>
<dbReference type="GO" id="GO:0003723">
    <property type="term" value="F:RNA binding"/>
    <property type="evidence" value="ECO:0007669"/>
    <property type="project" value="UniProtKB-KW"/>
</dbReference>
<dbReference type="SUPFAM" id="SSF55174">
    <property type="entry name" value="Alpha-L RNA-binding motif"/>
    <property type="match status" value="1"/>
</dbReference>
<evidence type="ECO:0000256" key="6">
    <source>
        <dbReference type="ARBA" id="ARBA00022884"/>
    </source>
</evidence>
<comment type="similarity">
    <text evidence="10 11">Belongs to the class-I aminoacyl-tRNA synthetase family. TyrS type 1 subfamily.</text>
</comment>
<feature type="binding site" evidence="11">
    <location>
        <position position="174"/>
    </location>
    <ligand>
        <name>L-tyrosine</name>
        <dbReference type="ChEBI" id="CHEBI:58315"/>
    </ligand>
</feature>
<gene>
    <name evidence="11" type="primary">tyrS</name>
    <name evidence="13" type="ordered locus">SpiBuddy_1950</name>
</gene>
<dbReference type="GO" id="GO:0004831">
    <property type="term" value="F:tyrosine-tRNA ligase activity"/>
    <property type="evidence" value="ECO:0007669"/>
    <property type="project" value="UniProtKB-UniRule"/>
</dbReference>
<dbReference type="GO" id="GO:0006437">
    <property type="term" value="P:tyrosyl-tRNA aminoacylation"/>
    <property type="evidence" value="ECO:0007669"/>
    <property type="project" value="UniProtKB-UniRule"/>
</dbReference>
<comment type="subunit">
    <text evidence="11">Homodimer.</text>
</comment>
<keyword evidence="8 11" id="KW-0030">Aminoacyl-tRNA synthetase</keyword>
<dbReference type="Gene3D" id="3.10.290.10">
    <property type="entry name" value="RNA-binding S4 domain"/>
    <property type="match status" value="1"/>
</dbReference>
<evidence type="ECO:0000256" key="12">
    <source>
        <dbReference type="PROSITE-ProRule" id="PRU00182"/>
    </source>
</evidence>
<evidence type="ECO:0000256" key="7">
    <source>
        <dbReference type="ARBA" id="ARBA00022917"/>
    </source>
</evidence>
<dbReference type="KEGG" id="sbu:SpiBuddy_1950"/>
<keyword evidence="6 12" id="KW-0694">RNA-binding</keyword>
<dbReference type="PANTHER" id="PTHR11766">
    <property type="entry name" value="TYROSYL-TRNA SYNTHETASE"/>
    <property type="match status" value="1"/>
</dbReference>
<reference evidence="14" key="1">
    <citation type="submission" date="2011-02" db="EMBL/GenBank/DDBJ databases">
        <title>Complete sequence of Spirochaeta sp. Buddy.</title>
        <authorList>
            <person name="Lucas S."/>
            <person name="Copeland A."/>
            <person name="Lapidus A."/>
            <person name="Cheng J.-F."/>
            <person name="Goodwin L."/>
            <person name="Pitluck S."/>
            <person name="Zeytun A."/>
            <person name="Detter J.C."/>
            <person name="Han C."/>
            <person name="Tapia R."/>
            <person name="Land M."/>
            <person name="Hauser L."/>
            <person name="Kyrpides N."/>
            <person name="Ivanova N."/>
            <person name="Mikhailova N."/>
            <person name="Pagani I."/>
            <person name="Ritalahti K.M."/>
            <person name="Loeffler F.E."/>
            <person name="Woyke T."/>
        </authorList>
    </citation>
    <scope>NUCLEOTIDE SEQUENCE [LARGE SCALE GENOMIC DNA]</scope>
    <source>
        <strain evidence="14">ATCC BAA-1886 / DSM 22777 / Buddy</strain>
    </source>
</reference>
<feature type="short sequence motif" description="'KMSKS' region" evidence="11">
    <location>
        <begin position="234"/>
        <end position="238"/>
    </location>
</feature>
<dbReference type="PROSITE" id="PS50889">
    <property type="entry name" value="S4"/>
    <property type="match status" value="1"/>
</dbReference>
<dbReference type="Gene3D" id="1.10.240.10">
    <property type="entry name" value="Tyrosyl-Transfer RNA Synthetase"/>
    <property type="match status" value="1"/>
</dbReference>
<dbReference type="CDD" id="cd00805">
    <property type="entry name" value="TyrRS_core"/>
    <property type="match status" value="1"/>
</dbReference>
<dbReference type="OrthoDB" id="9804243at2"/>
<dbReference type="HAMAP" id="MF_02006">
    <property type="entry name" value="Tyr_tRNA_synth_type1"/>
    <property type="match status" value="1"/>
</dbReference>
<comment type="catalytic activity">
    <reaction evidence="9 11">
        <text>tRNA(Tyr) + L-tyrosine + ATP = L-tyrosyl-tRNA(Tyr) + AMP + diphosphate + H(+)</text>
        <dbReference type="Rhea" id="RHEA:10220"/>
        <dbReference type="Rhea" id="RHEA-COMP:9706"/>
        <dbReference type="Rhea" id="RHEA-COMP:9707"/>
        <dbReference type="ChEBI" id="CHEBI:15378"/>
        <dbReference type="ChEBI" id="CHEBI:30616"/>
        <dbReference type="ChEBI" id="CHEBI:33019"/>
        <dbReference type="ChEBI" id="CHEBI:58315"/>
        <dbReference type="ChEBI" id="CHEBI:78442"/>
        <dbReference type="ChEBI" id="CHEBI:78536"/>
        <dbReference type="ChEBI" id="CHEBI:456215"/>
        <dbReference type="EC" id="6.1.1.1"/>
    </reaction>
</comment>
<evidence type="ECO:0000313" key="14">
    <source>
        <dbReference type="Proteomes" id="UP000008466"/>
    </source>
</evidence>
<dbReference type="EMBL" id="CP002541">
    <property type="protein sequence ID" value="ADY13773.1"/>
    <property type="molecule type" value="Genomic_DNA"/>
</dbReference>
<dbReference type="InterPro" id="IPR014729">
    <property type="entry name" value="Rossmann-like_a/b/a_fold"/>
</dbReference>
<dbReference type="AlphaFoldDB" id="F0RWZ2"/>
<comment type="subcellular location">
    <subcellularLocation>
        <location evidence="1 11">Cytoplasm</location>
    </subcellularLocation>
</comment>
<dbReference type="eggNOG" id="COG0162">
    <property type="taxonomic scope" value="Bacteria"/>
</dbReference>
<keyword evidence="2 11" id="KW-0963">Cytoplasm</keyword>
<feature type="binding site" evidence="11">
    <location>
        <position position="237"/>
    </location>
    <ligand>
        <name>ATP</name>
        <dbReference type="ChEBI" id="CHEBI:30616"/>
    </ligand>
</feature>
<dbReference type="HOGENOM" id="CLU_024003_0_3_12"/>
<proteinExistence type="inferred from homology"/>
<keyword evidence="14" id="KW-1185">Reference proteome</keyword>
<dbReference type="GO" id="GO:0005524">
    <property type="term" value="F:ATP binding"/>
    <property type="evidence" value="ECO:0007669"/>
    <property type="project" value="UniProtKB-UniRule"/>
</dbReference>
<feature type="short sequence motif" description="'HIGH' region" evidence="11">
    <location>
        <begin position="40"/>
        <end position="49"/>
    </location>
</feature>
<evidence type="ECO:0000256" key="10">
    <source>
        <dbReference type="ARBA" id="ARBA00060965"/>
    </source>
</evidence>
<dbReference type="PRINTS" id="PR01040">
    <property type="entry name" value="TRNASYNTHTYR"/>
</dbReference>
<dbReference type="GO" id="GO:0042803">
    <property type="term" value="F:protein homodimerization activity"/>
    <property type="evidence" value="ECO:0007669"/>
    <property type="project" value="UniProtKB-ARBA"/>
</dbReference>
<accession>F0RWZ2</accession>
<keyword evidence="5 11" id="KW-0067">ATP-binding</keyword>
<feature type="binding site" evidence="11">
    <location>
        <position position="178"/>
    </location>
    <ligand>
        <name>L-tyrosine</name>
        <dbReference type="ChEBI" id="CHEBI:58315"/>
    </ligand>
</feature>
<dbReference type="PANTHER" id="PTHR11766:SF0">
    <property type="entry name" value="TYROSINE--TRNA LIGASE, MITOCHONDRIAL"/>
    <property type="match status" value="1"/>
</dbReference>
<dbReference type="EC" id="6.1.1.1" evidence="11"/>
<evidence type="ECO:0000313" key="13">
    <source>
        <dbReference type="EMBL" id="ADY13773.1"/>
    </source>
</evidence>
<evidence type="ECO:0000256" key="2">
    <source>
        <dbReference type="ARBA" id="ARBA00022490"/>
    </source>
</evidence>
<dbReference type="Proteomes" id="UP000008466">
    <property type="component" value="Chromosome"/>
</dbReference>
<dbReference type="STRING" id="158189.SpiBuddy_1950"/>
<dbReference type="NCBIfam" id="TIGR00234">
    <property type="entry name" value="tyrS"/>
    <property type="match status" value="1"/>
</dbReference>
<dbReference type="Gene3D" id="3.40.50.620">
    <property type="entry name" value="HUPs"/>
    <property type="match status" value="1"/>
</dbReference>
<dbReference type="Pfam" id="PF00579">
    <property type="entry name" value="tRNA-synt_1b"/>
    <property type="match status" value="1"/>
</dbReference>
<evidence type="ECO:0000256" key="11">
    <source>
        <dbReference type="HAMAP-Rule" id="MF_02006"/>
    </source>
</evidence>
<dbReference type="InterPro" id="IPR024088">
    <property type="entry name" value="Tyr-tRNA-ligase_bac-type"/>
</dbReference>
<comment type="function">
    <text evidence="11">Catalyzes the attachment of tyrosine to tRNA(Tyr) in a two-step reaction: tyrosine is first activated by ATP to form Tyr-AMP and then transferred to the acceptor end of tRNA(Tyr).</text>
</comment>
<protein>
    <recommendedName>
        <fullName evidence="11">Tyrosine--tRNA ligase</fullName>
        <ecNumber evidence="11">6.1.1.1</ecNumber>
    </recommendedName>
    <alternativeName>
        <fullName evidence="11">Tyrosyl-tRNA synthetase</fullName>
        <shortName evidence="11">TyrRS</shortName>
    </alternativeName>
</protein>
<feature type="binding site" evidence="11">
    <location>
        <position position="35"/>
    </location>
    <ligand>
        <name>L-tyrosine</name>
        <dbReference type="ChEBI" id="CHEBI:58315"/>
    </ligand>
</feature>
<dbReference type="FunFam" id="1.10.240.10:FF:000001">
    <property type="entry name" value="Tyrosine--tRNA ligase"/>
    <property type="match status" value="1"/>
</dbReference>
<evidence type="ECO:0000256" key="3">
    <source>
        <dbReference type="ARBA" id="ARBA00022598"/>
    </source>
</evidence>
<dbReference type="FunFam" id="3.40.50.620:FF:000008">
    <property type="entry name" value="Tyrosine--tRNA ligase"/>
    <property type="match status" value="1"/>
</dbReference>
<dbReference type="GO" id="GO:0005829">
    <property type="term" value="C:cytosol"/>
    <property type="evidence" value="ECO:0007669"/>
    <property type="project" value="TreeGrafter"/>
</dbReference>
<organism evidence="13 14">
    <name type="scientific">Sphaerochaeta globosa (strain ATCC BAA-1886 / DSM 22777 / Buddy)</name>
    <name type="common">Spirochaeta sp. (strain Buddy)</name>
    <dbReference type="NCBI Taxonomy" id="158189"/>
    <lineage>
        <taxon>Bacteria</taxon>
        <taxon>Pseudomonadati</taxon>
        <taxon>Spirochaetota</taxon>
        <taxon>Spirochaetia</taxon>
        <taxon>Spirochaetales</taxon>
        <taxon>Sphaerochaetaceae</taxon>
        <taxon>Sphaerochaeta</taxon>
    </lineage>
</organism>